<proteinExistence type="predicted"/>
<comment type="caution">
    <text evidence="1">The sequence shown here is derived from an EMBL/GenBank/DDBJ whole genome shotgun (WGS) entry which is preliminary data.</text>
</comment>
<evidence type="ECO:0000313" key="1">
    <source>
        <dbReference type="EMBL" id="KGA21071.1"/>
    </source>
</evidence>
<accession>A0A094R2D1</accession>
<dbReference type="EMBL" id="JNSL01000014">
    <property type="protein sequence ID" value="KGA21071.1"/>
    <property type="molecule type" value="Genomic_DNA"/>
</dbReference>
<reference evidence="1" key="1">
    <citation type="submission" date="2014-06" db="EMBL/GenBank/DDBJ databases">
        <title>Key roles for freshwater Actinobacteria revealed by deep metagenomic sequencing.</title>
        <authorList>
            <person name="Ghai R."/>
            <person name="Mizuno C.M."/>
            <person name="Picazo A."/>
            <person name="Camacho A."/>
            <person name="Rodriguez-Valera F."/>
        </authorList>
    </citation>
    <scope>NUCLEOTIDE SEQUENCE</scope>
</reference>
<dbReference type="AlphaFoldDB" id="A0A094R2D1"/>
<organism evidence="1">
    <name type="scientific">freshwater metagenome</name>
    <dbReference type="NCBI Taxonomy" id="449393"/>
    <lineage>
        <taxon>unclassified sequences</taxon>
        <taxon>metagenomes</taxon>
        <taxon>ecological metagenomes</taxon>
    </lineage>
</organism>
<protein>
    <recommendedName>
        <fullName evidence="2">DUF4864 domain-containing protein</fullName>
    </recommendedName>
</protein>
<dbReference type="InterPro" id="IPR032347">
    <property type="entry name" value="DUF4864"/>
</dbReference>
<dbReference type="Pfam" id="PF16156">
    <property type="entry name" value="DUF4864"/>
    <property type="match status" value="1"/>
</dbReference>
<gene>
    <name evidence="1" type="ORF">GM51_3745</name>
</gene>
<sequence>MCVMAVMLSSCAQKAEVENLADGSCSSAQAKLVDKHISGQIDALVSKNWQLAFSFASESFQENIGLDQFTEIISSQYSMLIENQGYKFEMCGFADDKVTQEVRVTSGGQDYLLTYRVSINGSKLGIEGAVVGMVDTPVTV</sequence>
<name>A0A094R2D1_9ZZZZ</name>
<evidence type="ECO:0008006" key="2">
    <source>
        <dbReference type="Google" id="ProtNLM"/>
    </source>
</evidence>